<evidence type="ECO:0000313" key="2">
    <source>
        <dbReference type="Proteomes" id="UP000735302"/>
    </source>
</evidence>
<organism evidence="1 2">
    <name type="scientific">Plakobranchus ocellatus</name>
    <dbReference type="NCBI Taxonomy" id="259542"/>
    <lineage>
        <taxon>Eukaryota</taxon>
        <taxon>Metazoa</taxon>
        <taxon>Spiralia</taxon>
        <taxon>Lophotrochozoa</taxon>
        <taxon>Mollusca</taxon>
        <taxon>Gastropoda</taxon>
        <taxon>Heterobranchia</taxon>
        <taxon>Euthyneura</taxon>
        <taxon>Panpulmonata</taxon>
        <taxon>Sacoglossa</taxon>
        <taxon>Placobranchoidea</taxon>
        <taxon>Plakobranchidae</taxon>
        <taxon>Plakobranchus</taxon>
    </lineage>
</organism>
<evidence type="ECO:0000313" key="1">
    <source>
        <dbReference type="EMBL" id="GFO47175.1"/>
    </source>
</evidence>
<dbReference type="Proteomes" id="UP000735302">
    <property type="component" value="Unassembled WGS sequence"/>
</dbReference>
<name>A0AAV4DT06_9GAST</name>
<keyword evidence="1" id="KW-0548">Nucleotidyltransferase</keyword>
<keyword evidence="1" id="KW-0695">RNA-directed DNA polymerase</keyword>
<keyword evidence="2" id="KW-1185">Reference proteome</keyword>
<comment type="caution">
    <text evidence="1">The sequence shown here is derived from an EMBL/GenBank/DDBJ whole genome shotgun (WGS) entry which is preliminary data.</text>
</comment>
<protein>
    <submittedName>
        <fullName evidence="1">Reverse transcriptase</fullName>
    </submittedName>
</protein>
<proteinExistence type="predicted"/>
<gene>
    <name evidence="1" type="ORF">PoB_007368000</name>
</gene>
<dbReference type="AlphaFoldDB" id="A0AAV4DT06"/>
<sequence>MPEETTPLHRKLHLVIYTISGIDSGMKDFRHRHKIAFGPTATGTKRQNEYYIGLDTYAELLWSLLVYDISFSTLDSIGAKICKSTGKGLEIPPGLIYVTEYCCKMKLRLLKMSTAEEKKRGKARLMAMLDESEDPAVRSFQP</sequence>
<accession>A0AAV4DT06</accession>
<dbReference type="GO" id="GO:0003964">
    <property type="term" value="F:RNA-directed DNA polymerase activity"/>
    <property type="evidence" value="ECO:0007669"/>
    <property type="project" value="UniProtKB-KW"/>
</dbReference>
<reference evidence="1 2" key="1">
    <citation type="journal article" date="2021" name="Elife">
        <title>Chloroplast acquisition without the gene transfer in kleptoplastic sea slugs, Plakobranchus ocellatus.</title>
        <authorList>
            <person name="Maeda T."/>
            <person name="Takahashi S."/>
            <person name="Yoshida T."/>
            <person name="Shimamura S."/>
            <person name="Takaki Y."/>
            <person name="Nagai Y."/>
            <person name="Toyoda A."/>
            <person name="Suzuki Y."/>
            <person name="Arimoto A."/>
            <person name="Ishii H."/>
            <person name="Satoh N."/>
            <person name="Nishiyama T."/>
            <person name="Hasebe M."/>
            <person name="Maruyama T."/>
            <person name="Minagawa J."/>
            <person name="Obokata J."/>
            <person name="Shigenobu S."/>
        </authorList>
    </citation>
    <scope>NUCLEOTIDE SEQUENCE [LARGE SCALE GENOMIC DNA]</scope>
</reference>
<keyword evidence="1" id="KW-0808">Transferase</keyword>
<dbReference type="EMBL" id="BLXT01008266">
    <property type="protein sequence ID" value="GFO47175.1"/>
    <property type="molecule type" value="Genomic_DNA"/>
</dbReference>